<dbReference type="InterPro" id="IPR027417">
    <property type="entry name" value="P-loop_NTPase"/>
</dbReference>
<name>A0AAD5TEG3_9FUNG</name>
<dbReference type="AlphaFoldDB" id="A0AAD5TEG3"/>
<dbReference type="PANTHER" id="PTHR10039:SF5">
    <property type="entry name" value="NACHT DOMAIN-CONTAINING PROTEIN"/>
    <property type="match status" value="1"/>
</dbReference>
<dbReference type="InterPro" id="IPR007111">
    <property type="entry name" value="NACHT_NTPase"/>
</dbReference>
<reference evidence="4" key="1">
    <citation type="submission" date="2020-05" db="EMBL/GenBank/DDBJ databases">
        <title>Phylogenomic resolution of chytrid fungi.</title>
        <authorList>
            <person name="Stajich J.E."/>
            <person name="Amses K."/>
            <person name="Simmons R."/>
            <person name="Seto K."/>
            <person name="Myers J."/>
            <person name="Bonds A."/>
            <person name="Quandt C.A."/>
            <person name="Barry K."/>
            <person name="Liu P."/>
            <person name="Grigoriev I."/>
            <person name="Longcore J.E."/>
            <person name="James T.Y."/>
        </authorList>
    </citation>
    <scope>NUCLEOTIDE SEQUENCE</scope>
    <source>
        <strain evidence="4">JEL0379</strain>
    </source>
</reference>
<feature type="region of interest" description="Disordered" evidence="2">
    <location>
        <begin position="1"/>
        <end position="34"/>
    </location>
</feature>
<protein>
    <recommendedName>
        <fullName evidence="3">NACHT domain-containing protein</fullName>
    </recommendedName>
</protein>
<evidence type="ECO:0000256" key="1">
    <source>
        <dbReference type="ARBA" id="ARBA00022737"/>
    </source>
</evidence>
<sequence>MTHSERPSSNSTSSPLEPCLPKGPAGFGPGDLASDRASLLRGAILDSLAPPRSTDDREAQIPDSYAQTFSWVFDHHFGSWLGEDEGRLGRNYVKVDDEEFNAASRLHGGRVFWINGLPGSGKSTLMRYIHQSIRLGQALQPWTTDTPEIASFFFWESGTILQRSQEGVLRSLLAQLLGACPALIPKVFPALWTLVWKCDTAERVRTLAEWPLDRLMAGLATYFTLDHPRPSVLLLIDGLDELEGDPQLVLDLFQRISSCERVKMCIASRPYSVFDAVFAHDPSIRLQDLTGRDIVGFVRGRLSALPRYRGLSESEQDLVIRTVQDKAEGVFLWAAVAMDVLAETDDILRQLELLPASLDGLYRYRLLDTCSLPVHLSRMLQLMRARQQVASFTRIDDMSVMTVREAAIALEGRTMEQIQVTGIEKADPTTTAEQCRRLASDVVRASHGLLLVQQGKMPLHDRQINYKHRTVKDWMVDAQVWMDILELGPSIDAHMIHLMTILTLFKSPLARPRRARSINAWWPHIVLCFTHARLSLSPAIYDLLLELDSTLSWYWPRHDKDPRIDSWARSCFGSLESRGRNLFEDPFLALAIRFGVLPFVRRYLHERRYVPGQGRSLLEHATAFLVHRQSTIYPLSDPRIVLLLLDDTNKLDVNHCAEPPPPVPGNPTRPKPAKSPWQTVLEAIQQADRRGWIDVRSLEGRANVDRWVDIVRMYMARRPDMGVSVAYGWKDKKENPGELLKRIAEAYTYGPLEQFH</sequence>
<evidence type="ECO:0000313" key="5">
    <source>
        <dbReference type="Proteomes" id="UP001212152"/>
    </source>
</evidence>
<evidence type="ECO:0000313" key="4">
    <source>
        <dbReference type="EMBL" id="KAJ3173900.1"/>
    </source>
</evidence>
<comment type="caution">
    <text evidence="4">The sequence shown here is derived from an EMBL/GenBank/DDBJ whole genome shotgun (WGS) entry which is preliminary data.</text>
</comment>
<dbReference type="PROSITE" id="PS50837">
    <property type="entry name" value="NACHT"/>
    <property type="match status" value="1"/>
</dbReference>
<dbReference type="EMBL" id="JADGJQ010000068">
    <property type="protein sequence ID" value="KAJ3173900.1"/>
    <property type="molecule type" value="Genomic_DNA"/>
</dbReference>
<accession>A0AAD5TEG3</accession>
<dbReference type="InterPro" id="IPR056884">
    <property type="entry name" value="NPHP3-like_N"/>
</dbReference>
<dbReference type="PANTHER" id="PTHR10039">
    <property type="entry name" value="AMELOGENIN"/>
    <property type="match status" value="1"/>
</dbReference>
<keyword evidence="1" id="KW-0677">Repeat</keyword>
<dbReference type="Pfam" id="PF24883">
    <property type="entry name" value="NPHP3_N"/>
    <property type="match status" value="1"/>
</dbReference>
<gene>
    <name evidence="4" type="ORF">HDU87_007310</name>
</gene>
<keyword evidence="5" id="KW-1185">Reference proteome</keyword>
<dbReference type="SUPFAM" id="SSF52540">
    <property type="entry name" value="P-loop containing nucleoside triphosphate hydrolases"/>
    <property type="match status" value="1"/>
</dbReference>
<feature type="domain" description="NACHT" evidence="3">
    <location>
        <begin position="110"/>
        <end position="270"/>
    </location>
</feature>
<evidence type="ECO:0000259" key="3">
    <source>
        <dbReference type="PROSITE" id="PS50837"/>
    </source>
</evidence>
<dbReference type="Proteomes" id="UP001212152">
    <property type="component" value="Unassembled WGS sequence"/>
</dbReference>
<dbReference type="Gene3D" id="3.40.50.300">
    <property type="entry name" value="P-loop containing nucleotide triphosphate hydrolases"/>
    <property type="match status" value="1"/>
</dbReference>
<proteinExistence type="predicted"/>
<evidence type="ECO:0000256" key="2">
    <source>
        <dbReference type="SAM" id="MobiDB-lite"/>
    </source>
</evidence>
<organism evidence="4 5">
    <name type="scientific">Geranomyces variabilis</name>
    <dbReference type="NCBI Taxonomy" id="109894"/>
    <lineage>
        <taxon>Eukaryota</taxon>
        <taxon>Fungi</taxon>
        <taxon>Fungi incertae sedis</taxon>
        <taxon>Chytridiomycota</taxon>
        <taxon>Chytridiomycota incertae sedis</taxon>
        <taxon>Chytridiomycetes</taxon>
        <taxon>Spizellomycetales</taxon>
        <taxon>Powellomycetaceae</taxon>
        <taxon>Geranomyces</taxon>
    </lineage>
</organism>